<dbReference type="PANTHER" id="PTHR10057:SF0">
    <property type="entry name" value="TRANSLOCATOR PROTEIN"/>
    <property type="match status" value="1"/>
</dbReference>
<dbReference type="EMBL" id="HBIZ01046380">
    <property type="protein sequence ID" value="CAE0777087.1"/>
    <property type="molecule type" value="Transcribed_RNA"/>
</dbReference>
<evidence type="ECO:0000256" key="7">
    <source>
        <dbReference type="SAM" id="SignalP"/>
    </source>
</evidence>
<evidence type="ECO:0000256" key="3">
    <source>
        <dbReference type="ARBA" id="ARBA00022692"/>
    </source>
</evidence>
<dbReference type="Gene3D" id="1.20.1260.100">
    <property type="entry name" value="TspO/MBR protein"/>
    <property type="match status" value="1"/>
</dbReference>
<organism evidence="8">
    <name type="scientific">Chrysotila carterae</name>
    <name type="common">Marine alga</name>
    <name type="synonym">Syracosphaera carterae</name>
    <dbReference type="NCBI Taxonomy" id="13221"/>
    <lineage>
        <taxon>Eukaryota</taxon>
        <taxon>Haptista</taxon>
        <taxon>Haptophyta</taxon>
        <taxon>Prymnesiophyceae</taxon>
        <taxon>Isochrysidales</taxon>
        <taxon>Isochrysidaceae</taxon>
        <taxon>Chrysotila</taxon>
    </lineage>
</organism>
<feature type="signal peptide" evidence="7">
    <location>
        <begin position="1"/>
        <end position="19"/>
    </location>
</feature>
<proteinExistence type="inferred from homology"/>
<accession>A0A7S4BUC2</accession>
<name>A0A7S4BUC2_CHRCT</name>
<dbReference type="PANTHER" id="PTHR10057">
    <property type="entry name" value="PERIPHERAL-TYPE BENZODIAZEPINE RECEPTOR"/>
    <property type="match status" value="1"/>
</dbReference>
<sequence length="232" mass="24188">MLFLVFSVASAAAVSCSVAKVPATRMVSIPAVNAALQVRAHAQKSACMFACSSPSPQRHRAASPIMLSTATAAWTGGCVLFGASGAFVVVPNLKPWYESINKPSWSPPNNIFAPMWTTLYTILGIASARAFGLNPLSQPRALAVFALQAVLNLAWAPLFFGAKKLGLACFVSSALLASAVATSLEFARIAGQSTGLLLVPYILWLTYATALNAKLWQLNGKSSSGAGAAETP</sequence>
<gene>
    <name evidence="8" type="ORF">PCAR00345_LOCUS29726</name>
</gene>
<reference evidence="8" key="1">
    <citation type="submission" date="2021-01" db="EMBL/GenBank/DDBJ databases">
        <authorList>
            <person name="Corre E."/>
            <person name="Pelletier E."/>
            <person name="Niang G."/>
            <person name="Scheremetjew M."/>
            <person name="Finn R."/>
            <person name="Kale V."/>
            <person name="Holt S."/>
            <person name="Cochrane G."/>
            <person name="Meng A."/>
            <person name="Brown T."/>
            <person name="Cohen L."/>
        </authorList>
    </citation>
    <scope>NUCLEOTIDE SEQUENCE</scope>
    <source>
        <strain evidence="8">CCMP645</strain>
    </source>
</reference>
<evidence type="ECO:0000256" key="5">
    <source>
        <dbReference type="ARBA" id="ARBA00023136"/>
    </source>
</evidence>
<dbReference type="AlphaFoldDB" id="A0A7S4BUC2"/>
<evidence type="ECO:0000256" key="2">
    <source>
        <dbReference type="ARBA" id="ARBA00007524"/>
    </source>
</evidence>
<dbReference type="GO" id="GO:0016020">
    <property type="term" value="C:membrane"/>
    <property type="evidence" value="ECO:0007669"/>
    <property type="project" value="UniProtKB-SubCell"/>
</dbReference>
<dbReference type="FunFam" id="1.20.1260.100:FF:000001">
    <property type="entry name" value="translocator protein 2"/>
    <property type="match status" value="1"/>
</dbReference>
<dbReference type="GO" id="GO:0033013">
    <property type="term" value="P:tetrapyrrole metabolic process"/>
    <property type="evidence" value="ECO:0007669"/>
    <property type="project" value="UniProtKB-ARBA"/>
</dbReference>
<comment type="subcellular location">
    <subcellularLocation>
        <location evidence="1">Membrane</location>
        <topology evidence="1">Multi-pass membrane protein</topology>
    </subcellularLocation>
</comment>
<keyword evidence="3 6" id="KW-0812">Transmembrane</keyword>
<keyword evidence="4 6" id="KW-1133">Transmembrane helix</keyword>
<evidence type="ECO:0000256" key="6">
    <source>
        <dbReference type="SAM" id="Phobius"/>
    </source>
</evidence>
<dbReference type="Pfam" id="PF03073">
    <property type="entry name" value="TspO_MBR"/>
    <property type="match status" value="1"/>
</dbReference>
<feature type="transmembrane region" description="Helical" evidence="6">
    <location>
        <begin position="65"/>
        <end position="90"/>
    </location>
</feature>
<comment type="similarity">
    <text evidence="2">Belongs to the TspO/BZRP family.</text>
</comment>
<keyword evidence="5 6" id="KW-0472">Membrane</keyword>
<dbReference type="InterPro" id="IPR038330">
    <property type="entry name" value="TspO/MBR-related_sf"/>
</dbReference>
<feature type="transmembrane region" description="Helical" evidence="6">
    <location>
        <begin position="142"/>
        <end position="160"/>
    </location>
</feature>
<evidence type="ECO:0000256" key="4">
    <source>
        <dbReference type="ARBA" id="ARBA00022989"/>
    </source>
</evidence>
<keyword evidence="7" id="KW-0732">Signal</keyword>
<feature type="transmembrane region" description="Helical" evidence="6">
    <location>
        <begin position="195"/>
        <end position="213"/>
    </location>
</feature>
<dbReference type="CDD" id="cd15904">
    <property type="entry name" value="TSPO_MBR"/>
    <property type="match status" value="1"/>
</dbReference>
<feature type="chain" id="PRO_5030824087" evidence="7">
    <location>
        <begin position="20"/>
        <end position="232"/>
    </location>
</feature>
<evidence type="ECO:0000313" key="8">
    <source>
        <dbReference type="EMBL" id="CAE0777087.1"/>
    </source>
</evidence>
<protein>
    <submittedName>
        <fullName evidence="8">Uncharacterized protein</fullName>
    </submittedName>
</protein>
<evidence type="ECO:0000256" key="1">
    <source>
        <dbReference type="ARBA" id="ARBA00004141"/>
    </source>
</evidence>
<dbReference type="InterPro" id="IPR004307">
    <property type="entry name" value="TspO_MBR"/>
</dbReference>
<feature type="transmembrane region" description="Helical" evidence="6">
    <location>
        <begin position="111"/>
        <end position="130"/>
    </location>
</feature>